<accession>A0ABQ4ZZN5</accession>
<organism evidence="2 3">
    <name type="scientific">Tanacetum coccineum</name>
    <dbReference type="NCBI Taxonomy" id="301880"/>
    <lineage>
        <taxon>Eukaryota</taxon>
        <taxon>Viridiplantae</taxon>
        <taxon>Streptophyta</taxon>
        <taxon>Embryophyta</taxon>
        <taxon>Tracheophyta</taxon>
        <taxon>Spermatophyta</taxon>
        <taxon>Magnoliopsida</taxon>
        <taxon>eudicotyledons</taxon>
        <taxon>Gunneridae</taxon>
        <taxon>Pentapetalae</taxon>
        <taxon>asterids</taxon>
        <taxon>campanulids</taxon>
        <taxon>Asterales</taxon>
        <taxon>Asteraceae</taxon>
        <taxon>Asteroideae</taxon>
        <taxon>Anthemideae</taxon>
        <taxon>Anthemidinae</taxon>
        <taxon>Tanacetum</taxon>
    </lineage>
</organism>
<proteinExistence type="predicted"/>
<sequence>MACQLSSAPSPEPPPVNSGGQRWPMTVNDGGPPPQQLFDRFANKGAKDPIYGMAIPMEIMSDEIKASVHYLNYLAKSKGEKLVKCRGKGLLTKKGVQIVVEKIKTKHVPNKKNTKAVIKETDQLEDVADTIYSEETKHEEEIPLIQRQTGVVIGRQAHKDSDEGTLDHSKKLKGVEALSDAAQ</sequence>
<evidence type="ECO:0000313" key="2">
    <source>
        <dbReference type="EMBL" id="GJS94317.1"/>
    </source>
</evidence>
<reference evidence="2" key="1">
    <citation type="journal article" date="2022" name="Int. J. Mol. Sci.">
        <title>Draft Genome of Tanacetum Coccineum: Genomic Comparison of Closely Related Tanacetum-Family Plants.</title>
        <authorList>
            <person name="Yamashiro T."/>
            <person name="Shiraishi A."/>
            <person name="Nakayama K."/>
            <person name="Satake H."/>
        </authorList>
    </citation>
    <scope>NUCLEOTIDE SEQUENCE</scope>
</reference>
<evidence type="ECO:0000256" key="1">
    <source>
        <dbReference type="SAM" id="MobiDB-lite"/>
    </source>
</evidence>
<reference evidence="2" key="2">
    <citation type="submission" date="2022-01" db="EMBL/GenBank/DDBJ databases">
        <authorList>
            <person name="Yamashiro T."/>
            <person name="Shiraishi A."/>
            <person name="Satake H."/>
            <person name="Nakayama K."/>
        </authorList>
    </citation>
    <scope>NUCLEOTIDE SEQUENCE</scope>
</reference>
<protein>
    <submittedName>
        <fullName evidence="2">Uncharacterized protein</fullName>
    </submittedName>
</protein>
<evidence type="ECO:0000313" key="3">
    <source>
        <dbReference type="Proteomes" id="UP001151760"/>
    </source>
</evidence>
<dbReference type="Proteomes" id="UP001151760">
    <property type="component" value="Unassembled WGS sequence"/>
</dbReference>
<dbReference type="EMBL" id="BQNB010011722">
    <property type="protein sequence ID" value="GJS94317.1"/>
    <property type="molecule type" value="Genomic_DNA"/>
</dbReference>
<feature type="region of interest" description="Disordered" evidence="1">
    <location>
        <begin position="155"/>
        <end position="183"/>
    </location>
</feature>
<gene>
    <name evidence="2" type="ORF">Tco_0801285</name>
</gene>
<name>A0ABQ4ZZN5_9ASTR</name>
<keyword evidence="3" id="KW-1185">Reference proteome</keyword>
<feature type="region of interest" description="Disordered" evidence="1">
    <location>
        <begin position="1"/>
        <end position="35"/>
    </location>
</feature>
<feature type="compositionally biased region" description="Basic and acidic residues" evidence="1">
    <location>
        <begin position="157"/>
        <end position="169"/>
    </location>
</feature>
<comment type="caution">
    <text evidence="2">The sequence shown here is derived from an EMBL/GenBank/DDBJ whole genome shotgun (WGS) entry which is preliminary data.</text>
</comment>